<dbReference type="Pfam" id="PF00589">
    <property type="entry name" value="Phage_integrase"/>
    <property type="match status" value="1"/>
</dbReference>
<dbReference type="InterPro" id="IPR002104">
    <property type="entry name" value="Integrase_catalytic"/>
</dbReference>
<evidence type="ECO:0000256" key="1">
    <source>
        <dbReference type="ARBA" id="ARBA00008857"/>
    </source>
</evidence>
<evidence type="ECO:0000256" key="2">
    <source>
        <dbReference type="ARBA" id="ARBA00023125"/>
    </source>
</evidence>
<dbReference type="Pfam" id="PF13102">
    <property type="entry name" value="Phage_int_SAM_5"/>
    <property type="match status" value="1"/>
</dbReference>
<dbReference type="EMBL" id="JAVLVU010000001">
    <property type="protein sequence ID" value="MDT3401067.1"/>
    <property type="molecule type" value="Genomic_DNA"/>
</dbReference>
<organism evidence="5 6">
    <name type="scientific">Mucilaginibacter terrae</name>
    <dbReference type="NCBI Taxonomy" id="1955052"/>
    <lineage>
        <taxon>Bacteria</taxon>
        <taxon>Pseudomonadati</taxon>
        <taxon>Bacteroidota</taxon>
        <taxon>Sphingobacteriia</taxon>
        <taxon>Sphingobacteriales</taxon>
        <taxon>Sphingobacteriaceae</taxon>
        <taxon>Mucilaginibacter</taxon>
    </lineage>
</organism>
<keyword evidence="6" id="KW-1185">Reference proteome</keyword>
<sequence length="408" mass="47017">MKTQSKFSVYFTLRMDKEKAGCAPLYVAITLNKEKSMVALKKQIAVGLWDTGKGLARGHKEEAKDLNRYLNEVRTVITNIHNDLQLKGKAITASTIKGLFLGEEEHGYTLTKLIAYHNEVSNKVLNPATLKHYSVSQRYLIKFLKAKYSVDDIALKDLDFEFIQDFDSFLRNHKPLDHHRPLSNNGVTVHMIRLKKMVHLAHNLAWISRDPFDSYKLRMKKVSRQYLTEAELSRIELKSFGTERLDMIKDIFIFCCYTGLTYVDLMNLKRTNIVINSDDDAWIRTYREKTSVPVNIPLLSRALKILKKYDGNERALYNGTVFPVISNQKVNSYLKEISEICAVHKNLTFHMARHTFATTVTLSNGMPIETVSKILGHTKIATTQIYARVVERKLKEDMQMLQKKLNPI</sequence>
<dbReference type="Pfam" id="PF17293">
    <property type="entry name" value="Arm-DNA-bind_5"/>
    <property type="match status" value="1"/>
</dbReference>
<keyword evidence="3" id="KW-0233">DNA recombination</keyword>
<dbReference type="Proteomes" id="UP001258315">
    <property type="component" value="Unassembled WGS sequence"/>
</dbReference>
<dbReference type="InterPro" id="IPR025269">
    <property type="entry name" value="SAM-like_dom"/>
</dbReference>
<reference evidence="6" key="1">
    <citation type="submission" date="2023-07" db="EMBL/GenBank/DDBJ databases">
        <title>Functional and genomic diversity of the sorghum phyllosphere microbiome.</title>
        <authorList>
            <person name="Shade A."/>
        </authorList>
    </citation>
    <scope>NUCLEOTIDE SEQUENCE [LARGE SCALE GENOMIC DNA]</scope>
    <source>
        <strain evidence="6">SORGH_AS_0422</strain>
    </source>
</reference>
<dbReference type="InterPro" id="IPR010998">
    <property type="entry name" value="Integrase_recombinase_N"/>
</dbReference>
<accession>A0ABU3GMU2</accession>
<dbReference type="PROSITE" id="PS51898">
    <property type="entry name" value="TYR_RECOMBINASE"/>
    <property type="match status" value="1"/>
</dbReference>
<dbReference type="PANTHER" id="PTHR30349:SF64">
    <property type="entry name" value="PROPHAGE INTEGRASE INTD-RELATED"/>
    <property type="match status" value="1"/>
</dbReference>
<feature type="domain" description="Tyr recombinase" evidence="4">
    <location>
        <begin position="222"/>
        <end position="399"/>
    </location>
</feature>
<evidence type="ECO:0000256" key="3">
    <source>
        <dbReference type="ARBA" id="ARBA00023172"/>
    </source>
</evidence>
<comment type="caution">
    <text evidence="5">The sequence shown here is derived from an EMBL/GenBank/DDBJ whole genome shotgun (WGS) entry which is preliminary data.</text>
</comment>
<dbReference type="InterPro" id="IPR011010">
    <property type="entry name" value="DNA_brk_join_enz"/>
</dbReference>
<dbReference type="PANTHER" id="PTHR30349">
    <property type="entry name" value="PHAGE INTEGRASE-RELATED"/>
    <property type="match status" value="1"/>
</dbReference>
<evidence type="ECO:0000313" key="6">
    <source>
        <dbReference type="Proteomes" id="UP001258315"/>
    </source>
</evidence>
<dbReference type="InterPro" id="IPR050090">
    <property type="entry name" value="Tyrosine_recombinase_XerCD"/>
</dbReference>
<evidence type="ECO:0000259" key="4">
    <source>
        <dbReference type="PROSITE" id="PS51898"/>
    </source>
</evidence>
<dbReference type="Gene3D" id="1.10.443.10">
    <property type="entry name" value="Intergrase catalytic core"/>
    <property type="match status" value="1"/>
</dbReference>
<dbReference type="InterPro" id="IPR035386">
    <property type="entry name" value="Arm-DNA-bind_5"/>
</dbReference>
<dbReference type="Gene3D" id="1.10.150.130">
    <property type="match status" value="1"/>
</dbReference>
<evidence type="ECO:0000313" key="5">
    <source>
        <dbReference type="EMBL" id="MDT3401067.1"/>
    </source>
</evidence>
<protein>
    <submittedName>
        <fullName evidence="5">Integrase</fullName>
    </submittedName>
</protein>
<dbReference type="RefSeq" id="WP_311946885.1">
    <property type="nucleotide sequence ID" value="NZ_JAVLVU010000001.1"/>
</dbReference>
<proteinExistence type="inferred from homology"/>
<name>A0ABU3GMU2_9SPHI</name>
<comment type="similarity">
    <text evidence="1">Belongs to the 'phage' integrase family.</text>
</comment>
<gene>
    <name evidence="5" type="ORF">QE417_000139</name>
</gene>
<dbReference type="CDD" id="cd01185">
    <property type="entry name" value="INTN1_C_like"/>
    <property type="match status" value="1"/>
</dbReference>
<keyword evidence="2" id="KW-0238">DNA-binding</keyword>
<dbReference type="InterPro" id="IPR013762">
    <property type="entry name" value="Integrase-like_cat_sf"/>
</dbReference>
<dbReference type="SUPFAM" id="SSF56349">
    <property type="entry name" value="DNA breaking-rejoining enzymes"/>
    <property type="match status" value="1"/>
</dbReference>